<evidence type="ECO:0000256" key="9">
    <source>
        <dbReference type="ARBA" id="ARBA00022833"/>
    </source>
</evidence>
<dbReference type="CDD" id="cd09602">
    <property type="entry name" value="M1_APN"/>
    <property type="match status" value="1"/>
</dbReference>
<dbReference type="EC" id="3.4.11.2" evidence="4"/>
<dbReference type="Gene3D" id="2.60.40.1730">
    <property type="entry name" value="tricorn interacting facor f3 domain"/>
    <property type="match status" value="1"/>
</dbReference>
<dbReference type="InterPro" id="IPR014782">
    <property type="entry name" value="Peptidase_M1_dom"/>
</dbReference>
<dbReference type="GO" id="GO:0005737">
    <property type="term" value="C:cytoplasm"/>
    <property type="evidence" value="ECO:0007669"/>
    <property type="project" value="TreeGrafter"/>
</dbReference>
<keyword evidence="15" id="KW-1185">Reference proteome</keyword>
<feature type="domain" description="Peptidase M1 membrane alanine aminopeptidase" evidence="12">
    <location>
        <begin position="252"/>
        <end position="461"/>
    </location>
</feature>
<dbReference type="InterPro" id="IPR045357">
    <property type="entry name" value="Aminopeptidase_N-like_N"/>
</dbReference>
<evidence type="ECO:0000256" key="6">
    <source>
        <dbReference type="ARBA" id="ARBA00022670"/>
    </source>
</evidence>
<dbReference type="GO" id="GO:0005615">
    <property type="term" value="C:extracellular space"/>
    <property type="evidence" value="ECO:0007669"/>
    <property type="project" value="TreeGrafter"/>
</dbReference>
<keyword evidence="9" id="KW-0862">Zinc</keyword>
<name>A0A4R4KDU0_9BACT</name>
<dbReference type="GO" id="GO:0016020">
    <property type="term" value="C:membrane"/>
    <property type="evidence" value="ECO:0007669"/>
    <property type="project" value="TreeGrafter"/>
</dbReference>
<dbReference type="GO" id="GO:0043171">
    <property type="term" value="P:peptide catabolic process"/>
    <property type="evidence" value="ECO:0007669"/>
    <property type="project" value="TreeGrafter"/>
</dbReference>
<dbReference type="PANTHER" id="PTHR11533">
    <property type="entry name" value="PROTEASE M1 ZINC METALLOPROTEASE"/>
    <property type="match status" value="1"/>
</dbReference>
<dbReference type="PANTHER" id="PTHR11533:SF299">
    <property type="entry name" value="AMINOPEPTIDASE"/>
    <property type="match status" value="1"/>
</dbReference>
<feature type="chain" id="PRO_5020449532" description="Aminopeptidase N" evidence="11">
    <location>
        <begin position="20"/>
        <end position="861"/>
    </location>
</feature>
<dbReference type="Proteomes" id="UP000295706">
    <property type="component" value="Unassembled WGS sequence"/>
</dbReference>
<reference evidence="14 15" key="1">
    <citation type="submission" date="2019-02" db="EMBL/GenBank/DDBJ databases">
        <title>Arundinibacter roseus gen. nov., sp. nov., a new member of the family Cytophagaceae.</title>
        <authorList>
            <person name="Szuroczki S."/>
            <person name="Khayer B."/>
            <person name="Sproer C."/>
            <person name="Toumi M."/>
            <person name="Szabo A."/>
            <person name="Felfoldi T."/>
            <person name="Schumann P."/>
            <person name="Toth E."/>
        </authorList>
    </citation>
    <scope>NUCLEOTIDE SEQUENCE [LARGE SCALE GENOMIC DNA]</scope>
    <source>
        <strain evidence="14 15">DMA-k-7a</strain>
    </source>
</reference>
<gene>
    <name evidence="14" type="ORF">EZE20_09180</name>
</gene>
<dbReference type="PRINTS" id="PR00756">
    <property type="entry name" value="ALADIPTASE"/>
</dbReference>
<dbReference type="GO" id="GO:0008270">
    <property type="term" value="F:zinc ion binding"/>
    <property type="evidence" value="ECO:0007669"/>
    <property type="project" value="InterPro"/>
</dbReference>
<protein>
    <recommendedName>
        <fullName evidence="5">Aminopeptidase N</fullName>
        <ecNumber evidence="4">3.4.11.2</ecNumber>
    </recommendedName>
</protein>
<organism evidence="14 15">
    <name type="scientific">Arundinibacter roseus</name>
    <dbReference type="NCBI Taxonomy" id="2070510"/>
    <lineage>
        <taxon>Bacteria</taxon>
        <taxon>Pseudomonadati</taxon>
        <taxon>Bacteroidota</taxon>
        <taxon>Cytophagia</taxon>
        <taxon>Cytophagales</taxon>
        <taxon>Spirosomataceae</taxon>
        <taxon>Arundinibacter</taxon>
    </lineage>
</organism>
<feature type="signal peptide" evidence="11">
    <location>
        <begin position="1"/>
        <end position="19"/>
    </location>
</feature>
<evidence type="ECO:0000259" key="12">
    <source>
        <dbReference type="Pfam" id="PF01433"/>
    </source>
</evidence>
<comment type="catalytic activity">
    <reaction evidence="1">
        <text>Release of an N-terminal amino acid, Xaa-|-Yaa- from a peptide, amide or arylamide. Xaa is preferably Ala, but may be most amino acids including Pro (slow action). When a terminal hydrophobic residue is followed by a prolyl residue, the two may be released as an intact Xaa-Pro dipeptide.</text>
        <dbReference type="EC" id="3.4.11.2"/>
    </reaction>
</comment>
<dbReference type="SUPFAM" id="SSF63737">
    <property type="entry name" value="Leukotriene A4 hydrolase N-terminal domain"/>
    <property type="match status" value="1"/>
</dbReference>
<dbReference type="GO" id="GO:0006508">
    <property type="term" value="P:proteolysis"/>
    <property type="evidence" value="ECO:0007669"/>
    <property type="project" value="UniProtKB-KW"/>
</dbReference>
<keyword evidence="10" id="KW-0482">Metalloprotease</keyword>
<comment type="caution">
    <text evidence="14">The sequence shown here is derived from an EMBL/GenBank/DDBJ whole genome shotgun (WGS) entry which is preliminary data.</text>
</comment>
<dbReference type="InterPro" id="IPR001930">
    <property type="entry name" value="Peptidase_M1"/>
</dbReference>
<keyword evidence="14" id="KW-0031">Aminopeptidase</keyword>
<evidence type="ECO:0000313" key="14">
    <source>
        <dbReference type="EMBL" id="TDB66090.1"/>
    </source>
</evidence>
<dbReference type="GO" id="GO:0042277">
    <property type="term" value="F:peptide binding"/>
    <property type="evidence" value="ECO:0007669"/>
    <property type="project" value="TreeGrafter"/>
</dbReference>
<evidence type="ECO:0000256" key="11">
    <source>
        <dbReference type="SAM" id="SignalP"/>
    </source>
</evidence>
<evidence type="ECO:0000259" key="13">
    <source>
        <dbReference type="Pfam" id="PF17900"/>
    </source>
</evidence>
<keyword evidence="11" id="KW-0732">Signal</keyword>
<comment type="cofactor">
    <cofactor evidence="2">
        <name>Zn(2+)</name>
        <dbReference type="ChEBI" id="CHEBI:29105"/>
    </cofactor>
</comment>
<dbReference type="SUPFAM" id="SSF55486">
    <property type="entry name" value="Metalloproteases ('zincins'), catalytic domain"/>
    <property type="match status" value="1"/>
</dbReference>
<dbReference type="OrthoDB" id="100605at2"/>
<evidence type="ECO:0000313" key="15">
    <source>
        <dbReference type="Proteomes" id="UP000295706"/>
    </source>
</evidence>
<keyword evidence="8" id="KW-0378">Hydrolase</keyword>
<dbReference type="Pfam" id="PF17900">
    <property type="entry name" value="Peptidase_M1_N"/>
    <property type="match status" value="1"/>
</dbReference>
<evidence type="ECO:0000256" key="10">
    <source>
        <dbReference type="ARBA" id="ARBA00023049"/>
    </source>
</evidence>
<dbReference type="AlphaFoldDB" id="A0A4R4KDU0"/>
<comment type="similarity">
    <text evidence="3">Belongs to the peptidase M1 family.</text>
</comment>
<proteinExistence type="inferred from homology"/>
<evidence type="ECO:0000256" key="1">
    <source>
        <dbReference type="ARBA" id="ARBA00000098"/>
    </source>
</evidence>
<evidence type="ECO:0000256" key="4">
    <source>
        <dbReference type="ARBA" id="ARBA00012564"/>
    </source>
</evidence>
<sequence length="861" mass="97498">MFTTLKYSLLLLFFGWVLAACRQSPVGSVLVEDGVSEALAQQRAAQLSDISYKLHFEIPAQKDSNIAAQAVVRFSRVASKADLQLDFRENAERLKKLRVNEKEVPIRFEKEHLLISANDLKTGVNAIEVDFLAGNSSLNRSEDFLYTLLVPDRARTVFPCFDQPDLKARFELSLTVPAHWNAMGNAPLRDSTRSDGQKTYNFRLSDLIPTYLFSFVAGEFFSWTRQINGREMTLLHRETDTTKLSLSLDPIFNTHAEALAFLEDYTQIKYPFQKFDFAAIPDFQYGGMEHVGAIQYKSASLFLDKGATKDQKLSRAKLLAHETAHMWFGDLVTMRWFNDVWMKEVFANFMADKITETTEANSNYELEFLVSHVPAAYEVDRTEGPNPIRQSLENLNQAGSMYGPIIYHKAPIMMRQLERLIGKDNLRDGLREYLKKYAFGNATWPDLIAILDARTPLDLAAWNHVWVNETGRPMIDFSLKKENGKIAELKLTQQAEDGSTRLWPQSVEVALVYPDRVEEIAVGMNAVSVAVPEAAGKPAPTFVLVNSSGQGYGLFSVDPAMLPNLATLPNALMRASAYISLYENMLSQKMVKPEDLLTNYIPLLIAEKEELNIRLLTGQLSSIFWQFIPSGQRPALATKLEVETRKAMQVQENPNIKKLLFKFYQSVTLSKVTQDELYTIWKTQKAPNGITLTEDDYTALALALAVRDYPEKALLEQQVERIKNPDRQKRLRFMIPALASDGEVRDAFFASLADDKNREREAWVSAALGYLHHPLRAERSVKYLPKSLELLEEIQKTGDIFFPQAWLNSTLGSYQTTEAVQVVRTFLAERSAYNPRLKGKLLQSADGLFRAELILKASKAD</sequence>
<dbReference type="InterPro" id="IPR042097">
    <property type="entry name" value="Aminopeptidase_N-like_N_sf"/>
</dbReference>
<dbReference type="GO" id="GO:0070006">
    <property type="term" value="F:metalloaminopeptidase activity"/>
    <property type="evidence" value="ECO:0007669"/>
    <property type="project" value="TreeGrafter"/>
</dbReference>
<feature type="domain" description="Aminopeptidase N-like N-terminal" evidence="13">
    <location>
        <begin position="73"/>
        <end position="212"/>
    </location>
</feature>
<dbReference type="Pfam" id="PF01433">
    <property type="entry name" value="Peptidase_M1"/>
    <property type="match status" value="1"/>
</dbReference>
<keyword evidence="6" id="KW-0645">Protease</keyword>
<evidence type="ECO:0000256" key="2">
    <source>
        <dbReference type="ARBA" id="ARBA00001947"/>
    </source>
</evidence>
<dbReference type="InterPro" id="IPR050344">
    <property type="entry name" value="Peptidase_M1_aminopeptidases"/>
</dbReference>
<evidence type="ECO:0000256" key="8">
    <source>
        <dbReference type="ARBA" id="ARBA00022801"/>
    </source>
</evidence>
<dbReference type="Gene3D" id="1.10.390.10">
    <property type="entry name" value="Neutral Protease Domain 2"/>
    <property type="match status" value="1"/>
</dbReference>
<evidence type="ECO:0000256" key="5">
    <source>
        <dbReference type="ARBA" id="ARBA00015611"/>
    </source>
</evidence>
<evidence type="ECO:0000256" key="3">
    <source>
        <dbReference type="ARBA" id="ARBA00010136"/>
    </source>
</evidence>
<dbReference type="InterPro" id="IPR027268">
    <property type="entry name" value="Peptidase_M4/M1_CTD_sf"/>
</dbReference>
<dbReference type="PROSITE" id="PS51257">
    <property type="entry name" value="PROKAR_LIPOPROTEIN"/>
    <property type="match status" value="1"/>
</dbReference>
<accession>A0A4R4KDU0</accession>
<keyword evidence="7" id="KW-0479">Metal-binding</keyword>
<dbReference type="EMBL" id="SMJU01000005">
    <property type="protein sequence ID" value="TDB66090.1"/>
    <property type="molecule type" value="Genomic_DNA"/>
</dbReference>
<evidence type="ECO:0000256" key="7">
    <source>
        <dbReference type="ARBA" id="ARBA00022723"/>
    </source>
</evidence>
<dbReference type="GO" id="GO:0016285">
    <property type="term" value="F:alanyl aminopeptidase activity"/>
    <property type="evidence" value="ECO:0007669"/>
    <property type="project" value="UniProtKB-EC"/>
</dbReference>